<name>A0A644SMC1_9ZZZZ</name>
<gene>
    <name evidence="1" type="ORF">SDC9_00407</name>
</gene>
<protein>
    <recommendedName>
        <fullName evidence="2">HNH nuclease domain-containing protein</fullName>
    </recommendedName>
</protein>
<evidence type="ECO:0000313" key="1">
    <source>
        <dbReference type="EMBL" id="MPL54941.1"/>
    </source>
</evidence>
<dbReference type="InterPro" id="IPR036388">
    <property type="entry name" value="WH-like_DNA-bd_sf"/>
</dbReference>
<dbReference type="Gene3D" id="3.90.75.20">
    <property type="match status" value="1"/>
</dbReference>
<dbReference type="InterPro" id="IPR044925">
    <property type="entry name" value="His-Me_finger_sf"/>
</dbReference>
<accession>A0A644SMC1</accession>
<dbReference type="AlphaFoldDB" id="A0A644SMC1"/>
<reference evidence="1" key="1">
    <citation type="submission" date="2019-08" db="EMBL/GenBank/DDBJ databases">
        <authorList>
            <person name="Kucharzyk K."/>
            <person name="Murdoch R.W."/>
            <person name="Higgins S."/>
            <person name="Loffler F."/>
        </authorList>
    </citation>
    <scope>NUCLEOTIDE SEQUENCE</scope>
</reference>
<dbReference type="EMBL" id="VSSQ01000001">
    <property type="protein sequence ID" value="MPL54941.1"/>
    <property type="molecule type" value="Genomic_DNA"/>
</dbReference>
<organism evidence="1">
    <name type="scientific">bioreactor metagenome</name>
    <dbReference type="NCBI Taxonomy" id="1076179"/>
    <lineage>
        <taxon>unclassified sequences</taxon>
        <taxon>metagenomes</taxon>
        <taxon>ecological metagenomes</taxon>
    </lineage>
</organism>
<dbReference type="SUPFAM" id="SSF54060">
    <property type="entry name" value="His-Me finger endonucleases"/>
    <property type="match status" value="1"/>
</dbReference>
<dbReference type="Gene3D" id="1.10.10.10">
    <property type="entry name" value="Winged helix-like DNA-binding domain superfamily/Winged helix DNA-binding domain"/>
    <property type="match status" value="1"/>
</dbReference>
<comment type="caution">
    <text evidence="1">The sequence shown here is derived from an EMBL/GenBank/DDBJ whole genome shotgun (WGS) entry which is preliminary data.</text>
</comment>
<evidence type="ECO:0008006" key="2">
    <source>
        <dbReference type="Google" id="ProtNLM"/>
    </source>
</evidence>
<sequence>MMKEFRYHPEIEGLKINEDGSEIFLNDQRVEIVERPDKFKHIYYKNKIVSISRLILECWVGMPPEPKLIAKHKDLDQSNFHYTNLEWGTRGGNPQFPTKLTKEQELEIIEKYKSGVSLNKLHQEYSIAVTTVKKVIKRYENR</sequence>
<proteinExistence type="predicted"/>